<reference evidence="2 3" key="1">
    <citation type="journal article" date="2011" name="PLoS Pathog.">
        <title>Endophytic Life Strategies Decoded by Genome and Transcriptome Analyses of the Mutualistic Root Symbiont Piriformospora indica.</title>
        <authorList>
            <person name="Zuccaro A."/>
            <person name="Lahrmann U."/>
            <person name="Guldener U."/>
            <person name="Langen G."/>
            <person name="Pfiffi S."/>
            <person name="Biedenkopf D."/>
            <person name="Wong P."/>
            <person name="Samans B."/>
            <person name="Grimm C."/>
            <person name="Basiewicz M."/>
            <person name="Murat C."/>
            <person name="Martin F."/>
            <person name="Kogel K.H."/>
        </authorList>
    </citation>
    <scope>NUCLEOTIDE SEQUENCE [LARGE SCALE GENOMIC DNA]</scope>
    <source>
        <strain evidence="2 3">DSM 11827</strain>
    </source>
</reference>
<dbReference type="OrthoDB" id="275457at2759"/>
<sequence length="365" mass="40692">MLSRSTVAVCKAAHSRTYTDLLMVGGKPLISYGPPGRSAVTGHVATVFGCTGFLGRYLVAKLAKNGTQVIVPYRDENTKRHLRPMGDLGQIVPLELDIRNPQQIEEAVRHSDIVYNLIGRDYETKNFDFASVNKMGAADIARISAESGVPRLVHVSHINAAADSPSKFYRTKKEGEDAVREAFPSAIIARPSQMYGPEDKFLNSMAYWPMLWKFNKGKTQTRPVYVQDVAQGLANLSSLPELDGSTLSLPGPVTFSYTELEQLISLFTFNPVSNMPEVPKSIALLLSRISQLVWWPTLSPDEIERRFINVPDRAPSDWDKVGVQPVEIEEVAISILRRYRSGRNFTRPVVLPNAPKRTSHYHIAE</sequence>
<evidence type="ECO:0000313" key="3">
    <source>
        <dbReference type="Proteomes" id="UP000007148"/>
    </source>
</evidence>
<keyword evidence="3" id="KW-1185">Reference proteome</keyword>
<evidence type="ECO:0000259" key="1">
    <source>
        <dbReference type="Pfam" id="PF01370"/>
    </source>
</evidence>
<evidence type="ECO:0000313" key="2">
    <source>
        <dbReference type="EMBL" id="CCA67799.1"/>
    </source>
</evidence>
<dbReference type="InParanoid" id="G4T921"/>
<dbReference type="GO" id="GO:0005739">
    <property type="term" value="C:mitochondrion"/>
    <property type="evidence" value="ECO:0007669"/>
    <property type="project" value="TreeGrafter"/>
</dbReference>
<comment type="caution">
    <text evidence="2">The sequence shown here is derived from an EMBL/GenBank/DDBJ whole genome shotgun (WGS) entry which is preliminary data.</text>
</comment>
<dbReference type="CDD" id="cd05271">
    <property type="entry name" value="NDUFA9_like_SDR_a"/>
    <property type="match status" value="1"/>
</dbReference>
<dbReference type="Pfam" id="PF01370">
    <property type="entry name" value="Epimerase"/>
    <property type="match status" value="1"/>
</dbReference>
<dbReference type="EMBL" id="CAFZ01000020">
    <property type="protein sequence ID" value="CCA67799.1"/>
    <property type="molecule type" value="Genomic_DNA"/>
</dbReference>
<dbReference type="AlphaFoldDB" id="G4T921"/>
<dbReference type="STRING" id="1109443.G4T921"/>
<keyword evidence="2" id="KW-0830">Ubiquinone</keyword>
<dbReference type="eggNOG" id="KOG2865">
    <property type="taxonomic scope" value="Eukaryota"/>
</dbReference>
<dbReference type="InterPro" id="IPR051207">
    <property type="entry name" value="ComplexI_NDUFA9_subunit"/>
</dbReference>
<accession>G4T921</accession>
<dbReference type="PANTHER" id="PTHR12126:SF11">
    <property type="entry name" value="NADH DEHYDROGENASE [UBIQUINONE] 1 ALPHA SUBCOMPLEX SUBUNIT 9, MITOCHONDRIAL"/>
    <property type="match status" value="1"/>
</dbReference>
<dbReference type="OMA" id="PEDQFTN"/>
<dbReference type="InterPro" id="IPR001509">
    <property type="entry name" value="Epimerase_deHydtase"/>
</dbReference>
<dbReference type="PANTHER" id="PTHR12126">
    <property type="entry name" value="NADH-UBIQUINONE OXIDOREDUCTASE 39 KDA SUBUNIT-RELATED"/>
    <property type="match status" value="1"/>
</dbReference>
<protein>
    <submittedName>
        <fullName evidence="2">Probable NADH2 dehydrogenase (Ubiquinone) 40K chain</fullName>
    </submittedName>
</protein>
<gene>
    <name evidence="2" type="ORF">PIIN_01623</name>
</gene>
<dbReference type="InterPro" id="IPR036291">
    <property type="entry name" value="NAD(P)-bd_dom_sf"/>
</dbReference>
<name>G4T921_SERID</name>
<dbReference type="SUPFAM" id="SSF51735">
    <property type="entry name" value="NAD(P)-binding Rossmann-fold domains"/>
    <property type="match status" value="1"/>
</dbReference>
<dbReference type="HOGENOM" id="CLU_007383_6_4_1"/>
<proteinExistence type="predicted"/>
<feature type="domain" description="NAD-dependent epimerase/dehydratase" evidence="1">
    <location>
        <begin position="46"/>
        <end position="230"/>
    </location>
</feature>
<organism evidence="2 3">
    <name type="scientific">Serendipita indica (strain DSM 11827)</name>
    <name type="common">Root endophyte fungus</name>
    <name type="synonym">Piriformospora indica</name>
    <dbReference type="NCBI Taxonomy" id="1109443"/>
    <lineage>
        <taxon>Eukaryota</taxon>
        <taxon>Fungi</taxon>
        <taxon>Dikarya</taxon>
        <taxon>Basidiomycota</taxon>
        <taxon>Agaricomycotina</taxon>
        <taxon>Agaricomycetes</taxon>
        <taxon>Sebacinales</taxon>
        <taxon>Serendipitaceae</taxon>
        <taxon>Serendipita</taxon>
    </lineage>
</organism>
<dbReference type="GO" id="GO:0044877">
    <property type="term" value="F:protein-containing complex binding"/>
    <property type="evidence" value="ECO:0007669"/>
    <property type="project" value="TreeGrafter"/>
</dbReference>
<dbReference type="Proteomes" id="UP000007148">
    <property type="component" value="Unassembled WGS sequence"/>
</dbReference>
<dbReference type="Gene3D" id="3.40.50.720">
    <property type="entry name" value="NAD(P)-binding Rossmann-like Domain"/>
    <property type="match status" value="1"/>
</dbReference>